<evidence type="ECO:0000256" key="1">
    <source>
        <dbReference type="SAM" id="MobiDB-lite"/>
    </source>
</evidence>
<dbReference type="SMART" id="SM00573">
    <property type="entry name" value="HSA"/>
    <property type="match status" value="1"/>
</dbReference>
<feature type="domain" description="HSA" evidence="2">
    <location>
        <begin position="124"/>
        <end position="200"/>
    </location>
</feature>
<reference evidence="3" key="1">
    <citation type="journal article" date="2010" name="Science">
        <title>Plasticity of animal genome architecture unmasked by rapid evolution of a pelagic tunicate.</title>
        <authorList>
            <person name="Denoeud F."/>
            <person name="Henriet S."/>
            <person name="Mungpakdee S."/>
            <person name="Aury J.M."/>
            <person name="Da Silva C."/>
            <person name="Brinkmann H."/>
            <person name="Mikhaleva J."/>
            <person name="Olsen L.C."/>
            <person name="Jubin C."/>
            <person name="Canestro C."/>
            <person name="Bouquet J.M."/>
            <person name="Danks G."/>
            <person name="Poulain J."/>
            <person name="Campsteijn C."/>
            <person name="Adamski M."/>
            <person name="Cross I."/>
            <person name="Yadetie F."/>
            <person name="Muffato M."/>
            <person name="Louis A."/>
            <person name="Butcher S."/>
            <person name="Tsagkogeorga G."/>
            <person name="Konrad A."/>
            <person name="Singh S."/>
            <person name="Jensen M.F."/>
            <person name="Cong E.H."/>
            <person name="Eikeseth-Otteraa H."/>
            <person name="Noel B."/>
            <person name="Anthouard V."/>
            <person name="Porcel B.M."/>
            <person name="Kachouri-Lafond R."/>
            <person name="Nishino A."/>
            <person name="Ugolini M."/>
            <person name="Chourrout P."/>
            <person name="Nishida H."/>
            <person name="Aasland R."/>
            <person name="Huzurbazar S."/>
            <person name="Westhof E."/>
            <person name="Delsuc F."/>
            <person name="Lehrach H."/>
            <person name="Reinhardt R."/>
            <person name="Weissenbach J."/>
            <person name="Roy S.W."/>
            <person name="Artiguenave F."/>
            <person name="Postlethwait J.H."/>
            <person name="Manak J.R."/>
            <person name="Thompson E.M."/>
            <person name="Jaillon O."/>
            <person name="Du Pasquier L."/>
            <person name="Boudinot P."/>
            <person name="Liberles D.A."/>
            <person name="Volff J.N."/>
            <person name="Philippe H."/>
            <person name="Lenhard B."/>
            <person name="Roest Crollius H."/>
            <person name="Wincker P."/>
            <person name="Chourrout D."/>
        </authorList>
    </citation>
    <scope>NUCLEOTIDE SEQUENCE [LARGE SCALE GENOMIC DNA]</scope>
</reference>
<dbReference type="AlphaFoldDB" id="E4XQ25"/>
<evidence type="ECO:0000259" key="2">
    <source>
        <dbReference type="PROSITE" id="PS51204"/>
    </source>
</evidence>
<dbReference type="SUPFAM" id="SSF52540">
    <property type="entry name" value="P-loop containing nucleoside triphosphate hydrolases"/>
    <property type="match status" value="1"/>
</dbReference>
<evidence type="ECO:0000313" key="3">
    <source>
        <dbReference type="EMBL" id="CBY11911.1"/>
    </source>
</evidence>
<dbReference type="EMBL" id="FN653099">
    <property type="protein sequence ID" value="CBY11911.1"/>
    <property type="molecule type" value="Genomic_DNA"/>
</dbReference>
<protein>
    <recommendedName>
        <fullName evidence="2">HSA domain-containing protein</fullName>
    </recommendedName>
</protein>
<dbReference type="PANTHER" id="PTHR10799">
    <property type="entry name" value="SNF2/RAD54 HELICASE FAMILY"/>
    <property type="match status" value="1"/>
</dbReference>
<dbReference type="Pfam" id="PF07529">
    <property type="entry name" value="HSA"/>
    <property type="match status" value="1"/>
</dbReference>
<dbReference type="Gene3D" id="3.40.50.10810">
    <property type="entry name" value="Tandem AAA-ATPase domain"/>
    <property type="match status" value="1"/>
</dbReference>
<evidence type="ECO:0000313" key="4">
    <source>
        <dbReference type="Proteomes" id="UP000001307"/>
    </source>
</evidence>
<feature type="region of interest" description="Disordered" evidence="1">
    <location>
        <begin position="82"/>
        <end position="104"/>
    </location>
</feature>
<feature type="compositionally biased region" description="Basic and acidic residues" evidence="1">
    <location>
        <begin position="617"/>
        <end position="634"/>
    </location>
</feature>
<feature type="region of interest" description="Disordered" evidence="1">
    <location>
        <begin position="1"/>
        <end position="33"/>
    </location>
</feature>
<organism evidence="3">
    <name type="scientific">Oikopleura dioica</name>
    <name type="common">Tunicate</name>
    <dbReference type="NCBI Taxonomy" id="34765"/>
    <lineage>
        <taxon>Eukaryota</taxon>
        <taxon>Metazoa</taxon>
        <taxon>Chordata</taxon>
        <taxon>Tunicata</taxon>
        <taxon>Appendicularia</taxon>
        <taxon>Copelata</taxon>
        <taxon>Oikopleuridae</taxon>
        <taxon>Oikopleura</taxon>
    </lineage>
</organism>
<proteinExistence type="predicted"/>
<dbReference type="InterPro" id="IPR014012">
    <property type="entry name" value="HSA_dom"/>
</dbReference>
<sequence>MEMQSLIDQGRLITVPSPPANEPAPAVVKQDPKLSIPAKPEKLYVIKVEPQRPAPRTIAMEEKPPAKRVKLEARPEKKIKIENGEFDPTGSVPPSTPTLGRPPKAKKVKELKAAQLSKVQNRKLPKCLEPKRRKTHWDYLLDEVKWMATDFYQERKWKIEAAKFFAEACVKEHKRRKNCRIDDVNWRKRNAFAVSEIVRQWWNSLGALAEYRNILNCKKREAKKLNLRPLTPETANDNFDSQKSEIEQLEEDAKTPLHMICDLDKLYPDVKVKRSDLPKIAEKELREADQLKHRVQEMQIIKNIEHNFRFNIDLAHYQLQGIKWMITSRNLGLPCHLADEKGLAKRTQIIVYLQNSIGTSLLVVQNQDVFYWLSQLSHKCPDFKFCMHDGSTNLIGAVDLVITTYETASKSECLLSTRWNSLVFDNVPSSKDIDSRALATLKLIPANHKVAVTHTKPSSSEVVNSNVKNESIVSILLFPECLVSSRQLGNFTFARSTANIPDKDRPRNTVYKTIKCTMKPRQKTLYDDMLIQSKEDLDSQDLDRVMVAVKRLLRVCNHADFRPLPETRQACIAREVITKPADSVFSRLSFVKSSSTDLDFQPRALLKISSRIEKSRPKSLKDIEAQRKNEEHQHGPPAKMLKIESIKTEPELQKSLTRIVLPNDFFPGQNTIYEDTVSCCMINFDDDEPQRKGSIEFLNRLRNYNKSPWALCDTLLGITGVVPIFEVPLKYEKIKLYPRLFVNHETPNEFLAFERTKMQPCFSTKLEHLAAMMKINKKTKSELTDQKKPLKTMVCVRSEESADLIRSFFLLKFKVETVYISPHASEEEKNHLVHQFNFSKTIKLLLFNTRAGHLPFPPIGINNIYFYEDEILPAARQIFDEDTVWRINPKER</sequence>
<dbReference type="OrthoDB" id="372624at2759"/>
<feature type="region of interest" description="Disordered" evidence="1">
    <location>
        <begin position="617"/>
        <end position="638"/>
    </location>
</feature>
<dbReference type="InterPro" id="IPR038718">
    <property type="entry name" value="SNF2-like_sf"/>
</dbReference>
<accession>E4XQ25</accession>
<dbReference type="InterPro" id="IPR027417">
    <property type="entry name" value="P-loop_NTPase"/>
</dbReference>
<dbReference type="PROSITE" id="PS51204">
    <property type="entry name" value="HSA"/>
    <property type="match status" value="1"/>
</dbReference>
<keyword evidence="4" id="KW-1185">Reference proteome</keyword>
<name>E4XQ25_OIKDI</name>
<dbReference type="InParanoid" id="E4XQ25"/>
<dbReference type="Proteomes" id="UP000001307">
    <property type="component" value="Unassembled WGS sequence"/>
</dbReference>
<dbReference type="Gene3D" id="3.40.50.300">
    <property type="entry name" value="P-loop containing nucleotide triphosphate hydrolases"/>
    <property type="match status" value="2"/>
</dbReference>
<gene>
    <name evidence="3" type="ORF">GSOID_T00017317001</name>
</gene>